<dbReference type="GO" id="GO:0030983">
    <property type="term" value="F:mismatched DNA binding"/>
    <property type="evidence" value="ECO:0007669"/>
    <property type="project" value="InterPro"/>
</dbReference>
<dbReference type="Pfam" id="PF05192">
    <property type="entry name" value="MutS_III"/>
    <property type="match status" value="1"/>
</dbReference>
<gene>
    <name evidence="7" type="ORF">DFH05DRAFT_1548971</name>
</gene>
<dbReference type="GO" id="GO:0005524">
    <property type="term" value="F:ATP binding"/>
    <property type="evidence" value="ECO:0007669"/>
    <property type="project" value="UniProtKB-KW"/>
</dbReference>
<dbReference type="SMART" id="SM00534">
    <property type="entry name" value="MUTSac"/>
    <property type="match status" value="1"/>
</dbReference>
<dbReference type="Gene3D" id="3.30.420.110">
    <property type="entry name" value="MutS, connector domain"/>
    <property type="match status" value="1"/>
</dbReference>
<evidence type="ECO:0000256" key="5">
    <source>
        <dbReference type="SAM" id="MobiDB-lite"/>
    </source>
</evidence>
<name>A0A9W8TZW9_9AGAR</name>
<dbReference type="Gene3D" id="3.40.50.300">
    <property type="entry name" value="P-loop containing nucleotide triphosphate hydrolases"/>
    <property type="match status" value="1"/>
</dbReference>
<dbReference type="GO" id="GO:0005634">
    <property type="term" value="C:nucleus"/>
    <property type="evidence" value="ECO:0007669"/>
    <property type="project" value="TreeGrafter"/>
</dbReference>
<feature type="domain" description="DNA mismatch repair proteins mutS family" evidence="6">
    <location>
        <begin position="777"/>
        <end position="793"/>
    </location>
</feature>
<dbReference type="InterPro" id="IPR045076">
    <property type="entry name" value="MutS"/>
</dbReference>
<dbReference type="InterPro" id="IPR027417">
    <property type="entry name" value="P-loop_NTPase"/>
</dbReference>
<evidence type="ECO:0000259" key="6">
    <source>
        <dbReference type="PROSITE" id="PS00486"/>
    </source>
</evidence>
<dbReference type="GO" id="GO:0051026">
    <property type="term" value="P:chiasma assembly"/>
    <property type="evidence" value="ECO:0007669"/>
    <property type="project" value="TreeGrafter"/>
</dbReference>
<dbReference type="InterPro" id="IPR036187">
    <property type="entry name" value="DNA_mismatch_repair_MutS_sf"/>
</dbReference>
<dbReference type="InterPro" id="IPR000432">
    <property type="entry name" value="DNA_mismatch_repair_MutS_C"/>
</dbReference>
<feature type="compositionally biased region" description="Basic residues" evidence="5">
    <location>
        <begin position="9"/>
        <end position="23"/>
    </location>
</feature>
<dbReference type="SUPFAM" id="SSF48334">
    <property type="entry name" value="DNA repair protein MutS, domain III"/>
    <property type="match status" value="1"/>
</dbReference>
<feature type="region of interest" description="Disordered" evidence="5">
    <location>
        <begin position="1"/>
        <end position="93"/>
    </location>
</feature>
<evidence type="ECO:0000256" key="1">
    <source>
        <dbReference type="ARBA" id="ARBA00006271"/>
    </source>
</evidence>
<feature type="compositionally biased region" description="Acidic residues" evidence="5">
    <location>
        <begin position="42"/>
        <end position="54"/>
    </location>
</feature>
<sequence>MPGFYRARGQGKKRKLPATRKSKNSPASSRSKYGAPAPSNVDGEESQSGDEEDSPALRKKVRWEGSHHADTGDPTEDGTVEDTTELERNVDSSEAEAPVIDKICLAGWCQNRRVGMAYYDPNKCRIYVLEDTEETSHFDLTKMVLEQASPDIVLTSSRSDDVFMDTVRDFMEGSSGIFQIRPNKEFSAAKGKDRLMSLQLLSDLPQDEDQNSMPSSDDVSSISRNAYDFMAKRRDVMHDPTTKRWNASIRLSNFASLESLPLCMASIGALLDHLVRERAINDFEDEGIRGLEVRDIECLALNEVMQINADALFSLQVFENEDHASMHSNKTKEGLSLAGILNVTNTALGRILMRSWLLRPSLSLSVINSRHDAVECFLRPENIATANALNGHLKGIKNVPRMLSILRSGKAKVAEWQGLVKFTVLCAMLKETLTELHEASNLDVVKNLFSALDISCFREIGTKINDIIDWEESAEARRVCVRPHIDEELDNRKHVYHGIDTVLSKVAERISQVVPSDYATSLNIVYFPQLGFLICVPMRDEWRSEVGVQVIDGWSFQFSSESHVYFKSQEMQDMDAHIGDLHSLIVDREIEIVEALLEEILVHDAAMSHACDVCAELDCLLAFSDVSRAYNYQRPIMVEDNIIDIVQGRHPLQELVVDTFVPNDARIIGGDGRFSMFKNYSDTDTELEENHLKLWNTVLLCTGANACGKSVYLKQIALIQYMAQIGCFVPAEAATLGIVDKIFTRISTRESVSKVQSAFMIDLNQVSLALRNCTGRSLILLDEFGKGTLPTDGAGLLCGVIKHLLSRKSNCPKVLVATHFHDVFREEILDPESVPISFLHMQVMFTARDGKLIETGSPSNSLSSRGLPVTPSTARPTSAATQEEQRDEITYLYRSACLHFDWGQGMTSAIYRVMEGLSLDSHAAKCAELFGIPPRLVQRARYVSQLLSTHEIGRLLDERMSAKEASELEEAESICRRFLGWDLTENVGDVKKTFGQVLGREEEDN</sequence>
<evidence type="ECO:0000256" key="4">
    <source>
        <dbReference type="ARBA" id="ARBA00023125"/>
    </source>
</evidence>
<dbReference type="InterPro" id="IPR036678">
    <property type="entry name" value="MutS_con_dom_sf"/>
</dbReference>
<feature type="region of interest" description="Disordered" evidence="5">
    <location>
        <begin position="856"/>
        <end position="883"/>
    </location>
</feature>
<comment type="caution">
    <text evidence="7">The sequence shown here is derived from an EMBL/GenBank/DDBJ whole genome shotgun (WGS) entry which is preliminary data.</text>
</comment>
<dbReference type="CDD" id="cd03281">
    <property type="entry name" value="ABC_MSH5_euk"/>
    <property type="match status" value="1"/>
</dbReference>
<dbReference type="PIRSF" id="PIRSF005813">
    <property type="entry name" value="MSH2"/>
    <property type="match status" value="1"/>
</dbReference>
<dbReference type="AlphaFoldDB" id="A0A9W8TZW9"/>
<feature type="compositionally biased region" description="Acidic residues" evidence="5">
    <location>
        <begin position="73"/>
        <end position="84"/>
    </location>
</feature>
<comment type="similarity">
    <text evidence="1">Belongs to the DNA mismatch repair MutS family.</text>
</comment>
<dbReference type="Pfam" id="PF00488">
    <property type="entry name" value="MutS_V"/>
    <property type="match status" value="1"/>
</dbReference>
<keyword evidence="4" id="KW-0238">DNA-binding</keyword>
<evidence type="ECO:0000256" key="3">
    <source>
        <dbReference type="ARBA" id="ARBA00022840"/>
    </source>
</evidence>
<dbReference type="EMBL" id="JANVFU010000003">
    <property type="protein sequence ID" value="KAJ3747249.1"/>
    <property type="molecule type" value="Genomic_DNA"/>
</dbReference>
<protein>
    <submittedName>
        <fullName evidence="7">DNA mismatch repair protein MutS</fullName>
    </submittedName>
</protein>
<evidence type="ECO:0000313" key="7">
    <source>
        <dbReference type="EMBL" id="KAJ3747249.1"/>
    </source>
</evidence>
<dbReference type="PROSITE" id="PS00486">
    <property type="entry name" value="DNA_MISMATCH_REPAIR_2"/>
    <property type="match status" value="1"/>
</dbReference>
<dbReference type="Proteomes" id="UP001142393">
    <property type="component" value="Unassembled WGS sequence"/>
</dbReference>
<accession>A0A9W8TZW9</accession>
<keyword evidence="2" id="KW-0547">Nucleotide-binding</keyword>
<reference evidence="7 8" key="1">
    <citation type="journal article" date="2023" name="Proc. Natl. Acad. Sci. U.S.A.">
        <title>A global phylogenomic analysis of the shiitake genus Lentinula.</title>
        <authorList>
            <person name="Sierra-Patev S."/>
            <person name="Min B."/>
            <person name="Naranjo-Ortiz M."/>
            <person name="Looney B."/>
            <person name="Konkel Z."/>
            <person name="Slot J.C."/>
            <person name="Sakamoto Y."/>
            <person name="Steenwyk J.L."/>
            <person name="Rokas A."/>
            <person name="Carro J."/>
            <person name="Camarero S."/>
            <person name="Ferreira P."/>
            <person name="Molpeceres G."/>
            <person name="Ruiz-Duenas F.J."/>
            <person name="Serrano A."/>
            <person name="Henrissat B."/>
            <person name="Drula E."/>
            <person name="Hughes K.W."/>
            <person name="Mata J.L."/>
            <person name="Ishikawa N.K."/>
            <person name="Vargas-Isla R."/>
            <person name="Ushijima S."/>
            <person name="Smith C.A."/>
            <person name="Donoghue J."/>
            <person name="Ahrendt S."/>
            <person name="Andreopoulos W."/>
            <person name="He G."/>
            <person name="LaButti K."/>
            <person name="Lipzen A."/>
            <person name="Ng V."/>
            <person name="Riley R."/>
            <person name="Sandor L."/>
            <person name="Barry K."/>
            <person name="Martinez A.T."/>
            <person name="Xiao Y."/>
            <person name="Gibbons J.G."/>
            <person name="Terashima K."/>
            <person name="Grigoriev I.V."/>
            <person name="Hibbett D."/>
        </authorList>
    </citation>
    <scope>NUCLEOTIDE SEQUENCE [LARGE SCALE GENOMIC DNA]</scope>
    <source>
        <strain evidence="7 8">TFB7810</strain>
    </source>
</reference>
<proteinExistence type="inferred from homology"/>
<dbReference type="InterPro" id="IPR007696">
    <property type="entry name" value="DNA_mismatch_repair_MutS_core"/>
</dbReference>
<dbReference type="InterPro" id="IPR011184">
    <property type="entry name" value="DNA_mismatch_repair_Msh2"/>
</dbReference>
<dbReference type="PANTHER" id="PTHR11361">
    <property type="entry name" value="DNA MISMATCH REPAIR PROTEIN MUTS FAMILY MEMBER"/>
    <property type="match status" value="1"/>
</dbReference>
<organism evidence="7 8">
    <name type="scientific">Lentinula detonsa</name>
    <dbReference type="NCBI Taxonomy" id="2804962"/>
    <lineage>
        <taxon>Eukaryota</taxon>
        <taxon>Fungi</taxon>
        <taxon>Dikarya</taxon>
        <taxon>Basidiomycota</taxon>
        <taxon>Agaricomycotina</taxon>
        <taxon>Agaricomycetes</taxon>
        <taxon>Agaricomycetidae</taxon>
        <taxon>Agaricales</taxon>
        <taxon>Marasmiineae</taxon>
        <taxon>Omphalotaceae</taxon>
        <taxon>Lentinula</taxon>
    </lineage>
</organism>
<keyword evidence="3" id="KW-0067">ATP-binding</keyword>
<dbReference type="GO" id="GO:0140664">
    <property type="term" value="F:ATP-dependent DNA damage sensor activity"/>
    <property type="evidence" value="ECO:0007669"/>
    <property type="project" value="InterPro"/>
</dbReference>
<dbReference type="GO" id="GO:0006298">
    <property type="term" value="P:mismatch repair"/>
    <property type="evidence" value="ECO:0007669"/>
    <property type="project" value="InterPro"/>
</dbReference>
<dbReference type="SUPFAM" id="SSF52540">
    <property type="entry name" value="P-loop containing nucleoside triphosphate hydrolases"/>
    <property type="match status" value="1"/>
</dbReference>
<evidence type="ECO:0000256" key="2">
    <source>
        <dbReference type="ARBA" id="ARBA00022741"/>
    </source>
</evidence>
<dbReference type="SMART" id="SM00533">
    <property type="entry name" value="MUTSd"/>
    <property type="match status" value="1"/>
</dbReference>
<evidence type="ECO:0000313" key="8">
    <source>
        <dbReference type="Proteomes" id="UP001142393"/>
    </source>
</evidence>
<dbReference type="Gene3D" id="1.10.1420.10">
    <property type="match status" value="1"/>
</dbReference>
<feature type="compositionally biased region" description="Low complexity" evidence="5">
    <location>
        <begin position="870"/>
        <end position="881"/>
    </location>
</feature>
<keyword evidence="8" id="KW-1185">Reference proteome</keyword>
<dbReference type="PANTHER" id="PTHR11361:SF20">
    <property type="entry name" value="MUTS PROTEIN HOMOLOG 5"/>
    <property type="match status" value="1"/>
</dbReference>
<feature type="compositionally biased region" description="Basic and acidic residues" evidence="5">
    <location>
        <begin position="62"/>
        <end position="71"/>
    </location>
</feature>